<reference evidence="3 4" key="1">
    <citation type="submission" date="2020-04" db="EMBL/GenBank/DDBJ databases">
        <authorList>
            <person name="Alioto T."/>
            <person name="Alioto T."/>
            <person name="Gomez Garrido J."/>
        </authorList>
    </citation>
    <scope>NUCLEOTIDE SEQUENCE [LARGE SCALE GENOMIC DNA]</scope>
</reference>
<feature type="domain" description="C2H2-type" evidence="2">
    <location>
        <begin position="201"/>
        <end position="222"/>
    </location>
</feature>
<name>A0A8S1E805_9INSE</name>
<keyword evidence="4" id="KW-1185">Reference proteome</keyword>
<gene>
    <name evidence="3" type="ORF">CLODIP_2_CD03196</name>
</gene>
<accession>A0A8S1E805</accession>
<evidence type="ECO:0000313" key="4">
    <source>
        <dbReference type="Proteomes" id="UP000494165"/>
    </source>
</evidence>
<evidence type="ECO:0000259" key="2">
    <source>
        <dbReference type="PROSITE" id="PS00028"/>
    </source>
</evidence>
<feature type="region of interest" description="Disordered" evidence="1">
    <location>
        <begin position="70"/>
        <end position="96"/>
    </location>
</feature>
<dbReference type="Proteomes" id="UP000494165">
    <property type="component" value="Unassembled WGS sequence"/>
</dbReference>
<comment type="caution">
    <text evidence="3">The sequence shown here is derived from an EMBL/GenBank/DDBJ whole genome shotgun (WGS) entry which is preliminary data.</text>
</comment>
<organism evidence="3 4">
    <name type="scientific">Cloeon dipterum</name>
    <dbReference type="NCBI Taxonomy" id="197152"/>
    <lineage>
        <taxon>Eukaryota</taxon>
        <taxon>Metazoa</taxon>
        <taxon>Ecdysozoa</taxon>
        <taxon>Arthropoda</taxon>
        <taxon>Hexapoda</taxon>
        <taxon>Insecta</taxon>
        <taxon>Pterygota</taxon>
        <taxon>Palaeoptera</taxon>
        <taxon>Ephemeroptera</taxon>
        <taxon>Pisciforma</taxon>
        <taxon>Baetidae</taxon>
        <taxon>Cloeon</taxon>
    </lineage>
</organism>
<evidence type="ECO:0000256" key="1">
    <source>
        <dbReference type="SAM" id="MobiDB-lite"/>
    </source>
</evidence>
<dbReference type="AlphaFoldDB" id="A0A8S1E805"/>
<dbReference type="InterPro" id="IPR013087">
    <property type="entry name" value="Znf_C2H2_type"/>
</dbReference>
<sequence length="282" mass="32331">MRRCEICGSSFMGTRSILCSNTNCSNSVVELPANPVEEIGNLSLESRESGGEELCEIRPEQQLNMELKEEDEARHAVQGHFPSSSDAPGRSQTSDPIEIPKSVAAQDAVPSGSELAGFCVMCERLYPYIEAHRETELHKNKTEIITSDNKNTLVPAKSFEREFTKCGKCEFLIYTKRLNSHNSCYSELPCKHQLRRANFYCLMCQDRFETFEGLAVHWKRDHLHNDAYIIVLIKGIYTLLPENIDRARALQFCCIFCQLFTFKNRPERLCARRERRATFCIQ</sequence>
<feature type="compositionally biased region" description="Polar residues" evidence="1">
    <location>
        <begin position="81"/>
        <end position="95"/>
    </location>
</feature>
<proteinExistence type="predicted"/>
<protein>
    <recommendedName>
        <fullName evidence="2">C2H2-type domain-containing protein</fullName>
    </recommendedName>
</protein>
<dbReference type="EMBL" id="CADEPI010001293">
    <property type="protein sequence ID" value="CAB3389147.1"/>
    <property type="molecule type" value="Genomic_DNA"/>
</dbReference>
<evidence type="ECO:0000313" key="3">
    <source>
        <dbReference type="EMBL" id="CAB3389147.1"/>
    </source>
</evidence>
<dbReference type="PROSITE" id="PS00028">
    <property type="entry name" value="ZINC_FINGER_C2H2_1"/>
    <property type="match status" value="1"/>
</dbReference>